<name>A0A2C7A937_9PROT</name>
<organism evidence="1 2">
    <name type="scientific">Teichococcus rhizosphaerae</name>
    <dbReference type="NCBI Taxonomy" id="1335062"/>
    <lineage>
        <taxon>Bacteria</taxon>
        <taxon>Pseudomonadati</taxon>
        <taxon>Pseudomonadota</taxon>
        <taxon>Alphaproteobacteria</taxon>
        <taxon>Acetobacterales</taxon>
        <taxon>Roseomonadaceae</taxon>
        <taxon>Roseomonas</taxon>
    </lineage>
</organism>
<keyword evidence="2" id="KW-1185">Reference proteome</keyword>
<dbReference type="Proteomes" id="UP000223527">
    <property type="component" value="Unassembled WGS sequence"/>
</dbReference>
<comment type="caution">
    <text evidence="1">The sequence shown here is derived from an EMBL/GenBank/DDBJ whole genome shotgun (WGS) entry which is preliminary data.</text>
</comment>
<proteinExistence type="predicted"/>
<reference evidence="1 2" key="1">
    <citation type="submission" date="2017-10" db="EMBL/GenBank/DDBJ databases">
        <authorList>
            <person name="Banno H."/>
            <person name="Chua N.-H."/>
        </authorList>
    </citation>
    <scope>NUCLEOTIDE SEQUENCE [LARGE SCALE GENOMIC DNA]</scope>
    <source>
        <strain evidence="1 2">YW11</strain>
    </source>
</reference>
<accession>A0A2C7A937</accession>
<evidence type="ECO:0000313" key="2">
    <source>
        <dbReference type="Proteomes" id="UP000223527"/>
    </source>
</evidence>
<dbReference type="AlphaFoldDB" id="A0A2C7A937"/>
<dbReference type="EMBL" id="PDNU01000023">
    <property type="protein sequence ID" value="PHK94529.1"/>
    <property type="molecule type" value="Genomic_DNA"/>
</dbReference>
<evidence type="ECO:0000313" key="1">
    <source>
        <dbReference type="EMBL" id="PHK94529.1"/>
    </source>
</evidence>
<sequence length="80" mass="8931">MSGRLAPINNYQWVLHTKLPGISHTWIVFLKFMPGPPNGCAIASVETSYLTGDPIKGGREENFAYIAHRTRQTGQLYGVR</sequence>
<gene>
    <name evidence="1" type="ORF">CR162_12640</name>
</gene>
<protein>
    <submittedName>
        <fullName evidence="1">Uncharacterized protein</fullName>
    </submittedName>
</protein>